<accession>A0ABP3X1H7</accession>
<dbReference type="RefSeq" id="WP_346025942.1">
    <property type="nucleotide sequence ID" value="NZ_BAAACO010000001.1"/>
</dbReference>
<keyword evidence="2" id="KW-1185">Reference proteome</keyword>
<evidence type="ECO:0000313" key="1">
    <source>
        <dbReference type="EMBL" id="GAA0857759.1"/>
    </source>
</evidence>
<evidence type="ECO:0008006" key="3">
    <source>
        <dbReference type="Google" id="ProtNLM"/>
    </source>
</evidence>
<name>A0ABP3X1H7_9CLOT</name>
<dbReference type="Proteomes" id="UP001501764">
    <property type="component" value="Unassembled WGS sequence"/>
</dbReference>
<dbReference type="EMBL" id="BAAACO010000001">
    <property type="protein sequence ID" value="GAA0857759.1"/>
    <property type="molecule type" value="Genomic_DNA"/>
</dbReference>
<organism evidence="1 2">
    <name type="scientific">Clostridium nitritogenes</name>
    <dbReference type="NCBI Taxonomy" id="83340"/>
    <lineage>
        <taxon>Bacteria</taxon>
        <taxon>Bacillati</taxon>
        <taxon>Bacillota</taxon>
        <taxon>Clostridia</taxon>
        <taxon>Eubacteriales</taxon>
        <taxon>Clostridiaceae</taxon>
        <taxon>Clostridium</taxon>
    </lineage>
</organism>
<evidence type="ECO:0000313" key="2">
    <source>
        <dbReference type="Proteomes" id="UP001501764"/>
    </source>
</evidence>
<proteinExistence type="predicted"/>
<gene>
    <name evidence="1" type="ORF">GCM10008916_12770</name>
</gene>
<sequence>MIKNEFIIEKFKNKINETKDPNELVELASMLKRIQMKAIEKIEKYKEQEQHKVICLVGTWRGIHGIIESIDGETIVIRLGSGLRIITSKKHFKYNFKFV</sequence>
<comment type="caution">
    <text evidence="1">The sequence shown here is derived from an EMBL/GenBank/DDBJ whole genome shotgun (WGS) entry which is preliminary data.</text>
</comment>
<reference evidence="2" key="1">
    <citation type="journal article" date="2019" name="Int. J. Syst. Evol. Microbiol.">
        <title>The Global Catalogue of Microorganisms (GCM) 10K type strain sequencing project: providing services to taxonomists for standard genome sequencing and annotation.</title>
        <authorList>
            <consortium name="The Broad Institute Genomics Platform"/>
            <consortium name="The Broad Institute Genome Sequencing Center for Infectious Disease"/>
            <person name="Wu L."/>
            <person name="Ma J."/>
        </authorList>
    </citation>
    <scope>NUCLEOTIDE SEQUENCE [LARGE SCALE GENOMIC DNA]</scope>
    <source>
        <strain evidence="2">JCM 6485</strain>
    </source>
</reference>
<protein>
    <recommendedName>
        <fullName evidence="3">YolD-like protein</fullName>
    </recommendedName>
</protein>